<dbReference type="AlphaFoldDB" id="A0A3D9I923"/>
<dbReference type="SUPFAM" id="SSF47413">
    <property type="entry name" value="lambda repressor-like DNA-binding domains"/>
    <property type="match status" value="1"/>
</dbReference>
<dbReference type="PANTHER" id="PTHR30146:SF148">
    <property type="entry name" value="HTH-TYPE TRANSCRIPTIONAL REPRESSOR PURR-RELATED"/>
    <property type="match status" value="1"/>
</dbReference>
<keyword evidence="2" id="KW-0805">Transcription regulation</keyword>
<dbReference type="EMBL" id="QRDZ01000034">
    <property type="protein sequence ID" value="RED58227.1"/>
    <property type="molecule type" value="Genomic_DNA"/>
</dbReference>
<sequence length="354" mass="38960">MQREPRANVVPAMGRQERGAVQLKDLAKQLNVSVSTVSRTVNGTGRVSAETRKRILAAIERTGYRPNEIARSLKRRSARTLGVVLADISNGFCSKVIKGVEKVASENEYSVFVCNTDEDVGREEDYVRLLLQNQVGGLVIATVGADSRLFQPYLDAGIPVVFIDNLPSMADSYNLVAIDNVKASRAIAQHLADQGHRQIAMLTGPLHQSTAAERTRGFREGLADSGIALEDEWIGVGEFKRESGYRIMREWLEREVCPTAVFAASDFLLYGAIQAIYEKGLTIPGDIAVACFDASDETGLLRPGITSVVQPAFEIGALAADLIMRRERNKEVKRFEKIVLEPNVVLRESSLRQL</sequence>
<dbReference type="PROSITE" id="PS50932">
    <property type="entry name" value="HTH_LACI_2"/>
    <property type="match status" value="1"/>
</dbReference>
<dbReference type="InterPro" id="IPR028082">
    <property type="entry name" value="Peripla_BP_I"/>
</dbReference>
<dbReference type="GO" id="GO:0003700">
    <property type="term" value="F:DNA-binding transcription factor activity"/>
    <property type="evidence" value="ECO:0007669"/>
    <property type="project" value="TreeGrafter"/>
</dbReference>
<evidence type="ECO:0000256" key="2">
    <source>
        <dbReference type="ARBA" id="ARBA00023015"/>
    </source>
</evidence>
<dbReference type="OrthoDB" id="1639518at2"/>
<dbReference type="SMART" id="SM00354">
    <property type="entry name" value="HTH_LACI"/>
    <property type="match status" value="1"/>
</dbReference>
<proteinExistence type="predicted"/>
<dbReference type="PANTHER" id="PTHR30146">
    <property type="entry name" value="LACI-RELATED TRANSCRIPTIONAL REPRESSOR"/>
    <property type="match status" value="1"/>
</dbReference>
<gene>
    <name evidence="6" type="ORF">DFP98_13469</name>
</gene>
<evidence type="ECO:0000256" key="3">
    <source>
        <dbReference type="ARBA" id="ARBA00023125"/>
    </source>
</evidence>
<dbReference type="Pfam" id="PF00356">
    <property type="entry name" value="LacI"/>
    <property type="match status" value="1"/>
</dbReference>
<keyword evidence="3" id="KW-0238">DNA-binding</keyword>
<evidence type="ECO:0000256" key="4">
    <source>
        <dbReference type="ARBA" id="ARBA00023163"/>
    </source>
</evidence>
<dbReference type="RefSeq" id="WP_116064591.1">
    <property type="nucleotide sequence ID" value="NZ_QRDZ01000034.1"/>
</dbReference>
<dbReference type="SUPFAM" id="SSF53822">
    <property type="entry name" value="Periplasmic binding protein-like I"/>
    <property type="match status" value="1"/>
</dbReference>
<feature type="domain" description="HTH lacI-type" evidence="5">
    <location>
        <begin position="21"/>
        <end position="75"/>
    </location>
</feature>
<dbReference type="GO" id="GO:0000976">
    <property type="term" value="F:transcription cis-regulatory region binding"/>
    <property type="evidence" value="ECO:0007669"/>
    <property type="project" value="TreeGrafter"/>
</dbReference>
<keyword evidence="7" id="KW-1185">Reference proteome</keyword>
<evidence type="ECO:0000259" key="5">
    <source>
        <dbReference type="PROSITE" id="PS50932"/>
    </source>
</evidence>
<comment type="caution">
    <text evidence="6">The sequence shown here is derived from an EMBL/GenBank/DDBJ whole genome shotgun (WGS) entry which is preliminary data.</text>
</comment>
<dbReference type="InterPro" id="IPR000843">
    <property type="entry name" value="HTH_LacI"/>
</dbReference>
<evidence type="ECO:0000313" key="6">
    <source>
        <dbReference type="EMBL" id="RED58227.1"/>
    </source>
</evidence>
<dbReference type="Gene3D" id="3.40.50.2300">
    <property type="match status" value="2"/>
</dbReference>
<dbReference type="Pfam" id="PF00532">
    <property type="entry name" value="Peripla_BP_1"/>
    <property type="match status" value="1"/>
</dbReference>
<organism evidence="6 7">
    <name type="scientific">Cohnella phaseoli</name>
    <dbReference type="NCBI Taxonomy" id="456490"/>
    <lineage>
        <taxon>Bacteria</taxon>
        <taxon>Bacillati</taxon>
        <taxon>Bacillota</taxon>
        <taxon>Bacilli</taxon>
        <taxon>Bacillales</taxon>
        <taxon>Paenibacillaceae</taxon>
        <taxon>Cohnella</taxon>
    </lineage>
</organism>
<dbReference type="InterPro" id="IPR010982">
    <property type="entry name" value="Lambda_DNA-bd_dom_sf"/>
</dbReference>
<dbReference type="Proteomes" id="UP000256977">
    <property type="component" value="Unassembled WGS sequence"/>
</dbReference>
<dbReference type="CDD" id="cd06267">
    <property type="entry name" value="PBP1_LacI_sugar_binding-like"/>
    <property type="match status" value="1"/>
</dbReference>
<reference evidence="6 7" key="1">
    <citation type="submission" date="2018-07" db="EMBL/GenBank/DDBJ databases">
        <title>Genomic Encyclopedia of Type Strains, Phase III (KMG-III): the genomes of soil and plant-associated and newly described type strains.</title>
        <authorList>
            <person name="Whitman W."/>
        </authorList>
    </citation>
    <scope>NUCLEOTIDE SEQUENCE [LARGE SCALE GENOMIC DNA]</scope>
    <source>
        <strain evidence="6 7">CECT 7287</strain>
    </source>
</reference>
<evidence type="ECO:0000313" key="7">
    <source>
        <dbReference type="Proteomes" id="UP000256977"/>
    </source>
</evidence>
<dbReference type="Gene3D" id="1.10.260.40">
    <property type="entry name" value="lambda repressor-like DNA-binding domains"/>
    <property type="match status" value="1"/>
</dbReference>
<name>A0A3D9I923_9BACL</name>
<dbReference type="InterPro" id="IPR001761">
    <property type="entry name" value="Peripla_BP/Lac1_sug-bd_dom"/>
</dbReference>
<keyword evidence="4" id="KW-0804">Transcription</keyword>
<protein>
    <submittedName>
        <fullName evidence="6">LacI family transcriptional regulator</fullName>
    </submittedName>
</protein>
<keyword evidence="1" id="KW-0678">Repressor</keyword>
<evidence type="ECO:0000256" key="1">
    <source>
        <dbReference type="ARBA" id="ARBA00022491"/>
    </source>
</evidence>
<dbReference type="CDD" id="cd01392">
    <property type="entry name" value="HTH_LacI"/>
    <property type="match status" value="1"/>
</dbReference>
<accession>A0A3D9I923</accession>